<proteinExistence type="predicted"/>
<gene>
    <name evidence="2" type="ORF">ING2E5B_0893</name>
</gene>
<dbReference type="GO" id="GO:0008999">
    <property type="term" value="F:protein-N-terminal-alanine acetyltransferase activity"/>
    <property type="evidence" value="ECO:0007669"/>
    <property type="project" value="TreeGrafter"/>
</dbReference>
<dbReference type="Gene3D" id="3.40.630.30">
    <property type="match status" value="1"/>
</dbReference>
<evidence type="ECO:0000259" key="1">
    <source>
        <dbReference type="PROSITE" id="PS51186"/>
    </source>
</evidence>
<keyword evidence="3" id="KW-1185">Reference proteome</keyword>
<sequence length="185" mass="21393">MILKIDKDIELRQLKFSDAKDIFETIDSQRNYLGKWLPFVESTKSITDSEMYVNSVINADADHFEYVFTIRYCGHFAGIIGFKDTDKVNRKTEIGYWLSEKYQKKGIMTKSVDILCNFAFKALNINKIQIKCAVGNIPSSNIPKRLNFILEGIERDGELLSGSHFVDLEIYSKLKSDCRRRTNKN</sequence>
<dbReference type="SUPFAM" id="SSF55729">
    <property type="entry name" value="Acyl-CoA N-acyltransferases (Nat)"/>
    <property type="match status" value="1"/>
</dbReference>
<evidence type="ECO:0000313" key="3">
    <source>
        <dbReference type="Proteomes" id="UP000032417"/>
    </source>
</evidence>
<dbReference type="InterPro" id="IPR016181">
    <property type="entry name" value="Acyl_CoA_acyltransferase"/>
</dbReference>
<dbReference type="PANTHER" id="PTHR43441:SF12">
    <property type="entry name" value="RIBOSOMAL N-ACETYLTRANSFERASE YDAF-RELATED"/>
    <property type="match status" value="1"/>
</dbReference>
<accession>A0A098BYA9</accession>
<protein>
    <submittedName>
        <fullName evidence="2">Acetyltransferase-like protein</fullName>
    </submittedName>
</protein>
<dbReference type="PROSITE" id="PS51186">
    <property type="entry name" value="GNAT"/>
    <property type="match status" value="1"/>
</dbReference>
<dbReference type="HOGENOM" id="CLU_013985_3_0_10"/>
<dbReference type="STRING" id="1562970.ING2E5B_0893"/>
<reference evidence="2 3" key="1">
    <citation type="submission" date="2014-08" db="EMBL/GenBank/DDBJ databases">
        <authorList>
            <person name="Wibberg D."/>
        </authorList>
    </citation>
    <scope>NUCLEOTIDE SEQUENCE [LARGE SCALE GENOMIC DNA]</scope>
    <source>
        <strain evidence="3">ING2-E5B</strain>
    </source>
</reference>
<dbReference type="EMBL" id="LN515532">
    <property type="protein sequence ID" value="CEA15655.1"/>
    <property type="molecule type" value="Genomic_DNA"/>
</dbReference>
<feature type="domain" description="N-acetyltransferase" evidence="1">
    <location>
        <begin position="9"/>
        <end position="167"/>
    </location>
</feature>
<name>A0A098BYA9_9BACT</name>
<evidence type="ECO:0000313" key="2">
    <source>
        <dbReference type="EMBL" id="CEA15655.1"/>
    </source>
</evidence>
<organism evidence="2 3">
    <name type="scientific">Fermentimonas caenicola</name>
    <dbReference type="NCBI Taxonomy" id="1562970"/>
    <lineage>
        <taxon>Bacteria</taxon>
        <taxon>Pseudomonadati</taxon>
        <taxon>Bacteroidota</taxon>
        <taxon>Bacteroidia</taxon>
        <taxon>Bacteroidales</taxon>
        <taxon>Dysgonomonadaceae</taxon>
        <taxon>Fermentimonas</taxon>
    </lineage>
</organism>
<keyword evidence="2" id="KW-0808">Transferase</keyword>
<dbReference type="InterPro" id="IPR000182">
    <property type="entry name" value="GNAT_dom"/>
</dbReference>
<dbReference type="OrthoDB" id="9788916at2"/>
<dbReference type="GO" id="GO:0005737">
    <property type="term" value="C:cytoplasm"/>
    <property type="evidence" value="ECO:0007669"/>
    <property type="project" value="TreeGrafter"/>
</dbReference>
<dbReference type="Pfam" id="PF13302">
    <property type="entry name" value="Acetyltransf_3"/>
    <property type="match status" value="1"/>
</dbReference>
<dbReference type="AlphaFoldDB" id="A0A098BYA9"/>
<dbReference type="InterPro" id="IPR051908">
    <property type="entry name" value="Ribosomal_N-acetyltransferase"/>
</dbReference>
<dbReference type="PANTHER" id="PTHR43441">
    <property type="entry name" value="RIBOSOMAL-PROTEIN-SERINE ACETYLTRANSFERASE"/>
    <property type="match status" value="1"/>
</dbReference>
<dbReference type="KEGG" id="pbt:ING2E5B_0893"/>
<dbReference type="Proteomes" id="UP000032417">
    <property type="component" value="Chromosome 1"/>
</dbReference>
<dbReference type="GO" id="GO:1990189">
    <property type="term" value="F:protein N-terminal-serine acetyltransferase activity"/>
    <property type="evidence" value="ECO:0007669"/>
    <property type="project" value="TreeGrafter"/>
</dbReference>